<feature type="active site" description="Proton donor" evidence="5">
    <location>
        <position position="48"/>
    </location>
</feature>
<dbReference type="eggNOG" id="COG0656">
    <property type="taxonomic scope" value="Bacteria"/>
</dbReference>
<protein>
    <recommendedName>
        <fullName evidence="8">NADP-dependent oxidoreductase domain-containing protein</fullName>
    </recommendedName>
</protein>
<dbReference type="PANTHER" id="PTHR43827:SF3">
    <property type="entry name" value="NADP-DEPENDENT OXIDOREDUCTASE DOMAIN-CONTAINING PROTEIN"/>
    <property type="match status" value="1"/>
</dbReference>
<name>U6RDV4_9BACT</name>
<dbReference type="PANTHER" id="PTHR43827">
    <property type="entry name" value="2,5-DIKETO-D-GLUCONIC ACID REDUCTASE"/>
    <property type="match status" value="1"/>
</dbReference>
<evidence type="ECO:0000259" key="8">
    <source>
        <dbReference type="Pfam" id="PF00248"/>
    </source>
</evidence>
<evidence type="ECO:0000256" key="6">
    <source>
        <dbReference type="PIRSR" id="PIRSR000097-2"/>
    </source>
</evidence>
<feature type="site" description="Lowers pKa of active site Tyr" evidence="7">
    <location>
        <position position="73"/>
    </location>
</feature>
<evidence type="ECO:0000256" key="1">
    <source>
        <dbReference type="ARBA" id="ARBA00007905"/>
    </source>
</evidence>
<dbReference type="OrthoDB" id="9804790at2"/>
<evidence type="ECO:0000256" key="4">
    <source>
        <dbReference type="ARBA" id="ARBA00049445"/>
    </source>
</evidence>
<dbReference type="FunFam" id="3.20.20.100:FF:000002">
    <property type="entry name" value="2,5-diketo-D-gluconic acid reductase A"/>
    <property type="match status" value="1"/>
</dbReference>
<dbReference type="PIRSF" id="PIRSF000097">
    <property type="entry name" value="AKR"/>
    <property type="match status" value="1"/>
</dbReference>
<sequence length="299" mass="35556">MKYIELNNGVQMPQVGFGTYRIDNKILPRVLNEAYQLGYRQFDTAWKYGNESVIADWLRDYNVKREDVFITTKINLDSLYFWGYHYGIDRLKNWRNFKSIKKAVQESFDNLRMDYIDLFLIHHPYHNFMEMYEVLTDFYKQGRIRAIGVSSFLPCHLKALHEVSDVVPAVNQFEISPLNTQKELIKYCQDNGVAVEAMSTFSHFRSNEPRKEITESELIKPIAQKYNKSIVQVVLRWLIQQNIIVIPKTWYSQHMKENISVFDFELTTEEMTIIDTMNQGRYLNYDPTAMTKYAPKKYR</sequence>
<organism evidence="9 10">
    <name type="scientific">Phocaeicola massiliensis B84634 = Timone 84634 = DSM 17679 = JCM 13223</name>
    <dbReference type="NCBI Taxonomy" id="1121098"/>
    <lineage>
        <taxon>Bacteria</taxon>
        <taxon>Pseudomonadati</taxon>
        <taxon>Bacteroidota</taxon>
        <taxon>Bacteroidia</taxon>
        <taxon>Bacteroidales</taxon>
        <taxon>Bacteroidaceae</taxon>
        <taxon>Phocaeicola</taxon>
    </lineage>
</organism>
<evidence type="ECO:0000256" key="3">
    <source>
        <dbReference type="ARBA" id="ARBA00023002"/>
    </source>
</evidence>
<feature type="binding site" evidence="6">
    <location>
        <position position="122"/>
    </location>
    <ligand>
        <name>substrate</name>
    </ligand>
</feature>
<dbReference type="Proteomes" id="UP000017831">
    <property type="component" value="Unassembled WGS sequence"/>
</dbReference>
<accession>U6RDV4</accession>
<dbReference type="AlphaFoldDB" id="U6RDV4"/>
<reference evidence="9 10" key="1">
    <citation type="submission" date="2013-04" db="EMBL/GenBank/DDBJ databases">
        <title>The Genome Sequence of Bacteroides massiliensis DSM 17679.</title>
        <authorList>
            <consortium name="The Broad Institute Genomics Platform"/>
            <person name="Earl A."/>
            <person name="Ward D."/>
            <person name="Feldgarden M."/>
            <person name="Gevers D."/>
            <person name="Martens E."/>
            <person name="Fenner L."/>
            <person name="Roux V."/>
            <person name="Mallet M.N."/>
            <person name="Raoult D."/>
            <person name="Walker B."/>
            <person name="Young S."/>
            <person name="Zeng Q."/>
            <person name="Gargeya S."/>
            <person name="Fitzgerald M."/>
            <person name="Haas B."/>
            <person name="Abouelleil A."/>
            <person name="Allen A.W."/>
            <person name="Alvarado L."/>
            <person name="Arachchi H.M."/>
            <person name="Berlin A.M."/>
            <person name="Chapman S.B."/>
            <person name="Gainer-Dewar J."/>
            <person name="Goldberg J."/>
            <person name="Griggs A."/>
            <person name="Gujja S."/>
            <person name="Hansen M."/>
            <person name="Howarth C."/>
            <person name="Imamovic A."/>
            <person name="Ireland A."/>
            <person name="Larimer J."/>
            <person name="McCowan C."/>
            <person name="Murphy C."/>
            <person name="Pearson M."/>
            <person name="Poon T.W."/>
            <person name="Priest M."/>
            <person name="Roberts A."/>
            <person name="Saif S."/>
            <person name="Shea T."/>
            <person name="Sisk P."/>
            <person name="Sykes S."/>
            <person name="Wortman J."/>
            <person name="Nusbaum C."/>
            <person name="Birren B."/>
        </authorList>
    </citation>
    <scope>NUCLEOTIDE SEQUENCE [LARGE SCALE GENOMIC DNA]</scope>
    <source>
        <strain evidence="10">B84634 / Timone 84634 / DSM 17679 / JCM 13223</strain>
    </source>
</reference>
<dbReference type="PRINTS" id="PR00069">
    <property type="entry name" value="ALDKETRDTASE"/>
</dbReference>
<dbReference type="HOGENOM" id="CLU_023205_0_0_10"/>
<comment type="catalytic activity">
    <reaction evidence="4">
        <text>hydroxyacetone + NADP(+) = methylglyoxal + NADPH + H(+)</text>
        <dbReference type="Rhea" id="RHEA:27986"/>
        <dbReference type="ChEBI" id="CHEBI:15378"/>
        <dbReference type="ChEBI" id="CHEBI:17158"/>
        <dbReference type="ChEBI" id="CHEBI:27957"/>
        <dbReference type="ChEBI" id="CHEBI:57783"/>
        <dbReference type="ChEBI" id="CHEBI:58349"/>
    </reaction>
</comment>
<dbReference type="PATRIC" id="fig|1121098.3.peg.2101"/>
<dbReference type="SUPFAM" id="SSF51430">
    <property type="entry name" value="NAD(P)-linked oxidoreductase"/>
    <property type="match status" value="1"/>
</dbReference>
<dbReference type="InterPro" id="IPR036812">
    <property type="entry name" value="NAD(P)_OxRdtase_dom_sf"/>
</dbReference>
<evidence type="ECO:0000313" key="10">
    <source>
        <dbReference type="Proteomes" id="UP000017831"/>
    </source>
</evidence>
<dbReference type="InterPro" id="IPR023210">
    <property type="entry name" value="NADP_OxRdtase_dom"/>
</dbReference>
<dbReference type="RefSeq" id="WP_005940548.1">
    <property type="nucleotide sequence ID" value="NZ_KB890342.1"/>
</dbReference>
<evidence type="ECO:0000256" key="2">
    <source>
        <dbReference type="ARBA" id="ARBA00022857"/>
    </source>
</evidence>
<dbReference type="CDD" id="cd19071">
    <property type="entry name" value="AKR_AKR1-5-like"/>
    <property type="match status" value="1"/>
</dbReference>
<keyword evidence="10" id="KW-1185">Reference proteome</keyword>
<evidence type="ECO:0000256" key="5">
    <source>
        <dbReference type="PIRSR" id="PIRSR000097-1"/>
    </source>
</evidence>
<keyword evidence="3" id="KW-0560">Oxidoreductase</keyword>
<evidence type="ECO:0000256" key="7">
    <source>
        <dbReference type="PIRSR" id="PIRSR000097-3"/>
    </source>
</evidence>
<evidence type="ECO:0000313" key="9">
    <source>
        <dbReference type="EMBL" id="EOA54675.1"/>
    </source>
</evidence>
<keyword evidence="2" id="KW-0521">NADP</keyword>
<feature type="domain" description="NADP-dependent oxidoreductase" evidence="8">
    <location>
        <begin position="19"/>
        <end position="278"/>
    </location>
</feature>
<dbReference type="EMBL" id="AQHY01000025">
    <property type="protein sequence ID" value="EOA54675.1"/>
    <property type="molecule type" value="Genomic_DNA"/>
</dbReference>
<dbReference type="Gene3D" id="3.20.20.100">
    <property type="entry name" value="NADP-dependent oxidoreductase domain"/>
    <property type="match status" value="1"/>
</dbReference>
<dbReference type="GO" id="GO:0016616">
    <property type="term" value="F:oxidoreductase activity, acting on the CH-OH group of donors, NAD or NADP as acceptor"/>
    <property type="evidence" value="ECO:0007669"/>
    <property type="project" value="UniProtKB-ARBA"/>
</dbReference>
<comment type="caution">
    <text evidence="9">The sequence shown here is derived from an EMBL/GenBank/DDBJ whole genome shotgun (WGS) entry which is preliminary data.</text>
</comment>
<gene>
    <name evidence="9" type="ORF">HMPREF1534_02068</name>
</gene>
<comment type="similarity">
    <text evidence="1">Belongs to the aldo/keto reductase family.</text>
</comment>
<dbReference type="GeneID" id="60061980"/>
<dbReference type="InterPro" id="IPR020471">
    <property type="entry name" value="AKR"/>
</dbReference>
<dbReference type="Pfam" id="PF00248">
    <property type="entry name" value="Aldo_ket_red"/>
    <property type="match status" value="1"/>
</dbReference>
<dbReference type="STRING" id="1121098.HMPREF1534_02068"/>
<proteinExistence type="inferred from homology"/>